<reference evidence="21 22" key="1">
    <citation type="submission" date="2016-10" db="EMBL/GenBank/DDBJ databases">
        <authorList>
            <person name="de Groot N.N."/>
        </authorList>
    </citation>
    <scope>NUCLEOTIDE SEQUENCE [LARGE SCALE GENOMIC DNA]</scope>
    <source>
        <strain evidence="21 22">DSM 45610</strain>
    </source>
</reference>
<dbReference type="GO" id="GO:0005524">
    <property type="term" value="F:ATP binding"/>
    <property type="evidence" value="ECO:0007669"/>
    <property type="project" value="UniProtKB-KW"/>
</dbReference>
<comment type="catalytic activity">
    <reaction evidence="16">
        <text>(6S)-5,6,7,8-tetrahydrofolyl-(gamma-L-Glu)(n) + L-glutamate + ATP = (6S)-5,6,7,8-tetrahydrofolyl-(gamma-L-Glu)(n+1) + ADP + phosphate + H(+)</text>
        <dbReference type="Rhea" id="RHEA:10580"/>
        <dbReference type="Rhea" id="RHEA-COMP:14738"/>
        <dbReference type="Rhea" id="RHEA-COMP:14740"/>
        <dbReference type="ChEBI" id="CHEBI:15378"/>
        <dbReference type="ChEBI" id="CHEBI:29985"/>
        <dbReference type="ChEBI" id="CHEBI:30616"/>
        <dbReference type="ChEBI" id="CHEBI:43474"/>
        <dbReference type="ChEBI" id="CHEBI:141005"/>
        <dbReference type="ChEBI" id="CHEBI:456216"/>
        <dbReference type="EC" id="6.3.2.17"/>
    </reaction>
</comment>
<evidence type="ECO:0000259" key="20">
    <source>
        <dbReference type="Pfam" id="PF08245"/>
    </source>
</evidence>
<sequence>MVCSGERDESMAESLHLKTAEDVFQWMKQGCTQGVHPGLERMEWMCKRLGHPERRLKTIHIAGTNGKGSTSAMVASILKEAGYPTGMFTSPYLQHWSERITMDGEPIPESEFVRWATEVITLTEERAGQGKDRVTEFEFWTLLALLYFAREAVPWFVVWETGLGGRLDSTNVVIPLISVITNVGHDHQGFLGETLLEIAREKAGIIKPGVPVICSSEDESVLAVIEEQAKEKRSRFYRLEQDFRAIPRPREREDGESIHFEGPYRQLNNLFIPLVGEHQVKNGATALMVCEVLRQFYATVMEEEEVRAGLARAVWPGRLETIAVQPRILLDGAHNREGARALAKALASYKYEKLHLLLGVGIDKEAEEILVPLLPFVDTMIVSQSDDPRSLPAESLVDMVRSIHPEVELRLIEDPVKGVSLLREEADKQDMIVVAGSLFLVAEVRRGLTT</sequence>
<evidence type="ECO:0000256" key="16">
    <source>
        <dbReference type="ARBA" id="ARBA00047493"/>
    </source>
</evidence>
<dbReference type="Gene3D" id="3.90.190.20">
    <property type="entry name" value="Mur ligase, C-terminal domain"/>
    <property type="match status" value="1"/>
</dbReference>
<dbReference type="GO" id="GO:0046872">
    <property type="term" value="F:metal ion binding"/>
    <property type="evidence" value="ECO:0007669"/>
    <property type="project" value="UniProtKB-KW"/>
</dbReference>
<dbReference type="InterPro" id="IPR018109">
    <property type="entry name" value="Folylpolyglutamate_synth_CS"/>
</dbReference>
<dbReference type="EC" id="6.3.2.12" evidence="6"/>
<keyword evidence="10" id="KW-0479">Metal-binding</keyword>
<dbReference type="GO" id="GO:0046656">
    <property type="term" value="P:folic acid biosynthetic process"/>
    <property type="evidence" value="ECO:0007669"/>
    <property type="project" value="UniProtKB-KW"/>
</dbReference>
<dbReference type="Pfam" id="PF08245">
    <property type="entry name" value="Mur_ligase_M"/>
    <property type="match status" value="1"/>
</dbReference>
<dbReference type="InterPro" id="IPR001645">
    <property type="entry name" value="Folylpolyglutamate_synth"/>
</dbReference>
<dbReference type="InterPro" id="IPR004101">
    <property type="entry name" value="Mur_ligase_C"/>
</dbReference>
<name>A0A1H2S1V7_9BACL</name>
<dbReference type="PANTHER" id="PTHR11136:SF0">
    <property type="entry name" value="DIHYDROFOLATE SYNTHETASE-RELATED"/>
    <property type="match status" value="1"/>
</dbReference>
<evidence type="ECO:0000256" key="11">
    <source>
        <dbReference type="ARBA" id="ARBA00022741"/>
    </source>
</evidence>
<dbReference type="GO" id="GO:0004326">
    <property type="term" value="F:tetrahydrofolylpolyglutamate synthase activity"/>
    <property type="evidence" value="ECO:0007669"/>
    <property type="project" value="UniProtKB-EC"/>
</dbReference>
<evidence type="ECO:0000256" key="14">
    <source>
        <dbReference type="ARBA" id="ARBA00022909"/>
    </source>
</evidence>
<dbReference type="GO" id="GO:0005737">
    <property type="term" value="C:cytoplasm"/>
    <property type="evidence" value="ECO:0007669"/>
    <property type="project" value="TreeGrafter"/>
</dbReference>
<evidence type="ECO:0000256" key="18">
    <source>
        <dbReference type="PIRNR" id="PIRNR001563"/>
    </source>
</evidence>
<comment type="pathway">
    <text evidence="2">Cofactor biosynthesis; tetrahydrofolate biosynthesis; 7,8-dihydrofolate from 2-amino-4-hydroxy-6-hydroxymethyl-7,8-dihydropteridine diphosphate and 4-aminobenzoate: step 2/2.</text>
</comment>
<keyword evidence="9 18" id="KW-0436">Ligase</keyword>
<evidence type="ECO:0000256" key="10">
    <source>
        <dbReference type="ARBA" id="ARBA00022723"/>
    </source>
</evidence>
<dbReference type="SUPFAM" id="SSF53244">
    <property type="entry name" value="MurD-like peptide ligases, peptide-binding domain"/>
    <property type="match status" value="1"/>
</dbReference>
<dbReference type="EMBL" id="FNNQ01000002">
    <property type="protein sequence ID" value="SDW25626.1"/>
    <property type="molecule type" value="Genomic_DNA"/>
</dbReference>
<comment type="similarity">
    <text evidence="4 18">Belongs to the folylpolyglutamate synthase family.</text>
</comment>
<dbReference type="OrthoDB" id="9809356at2"/>
<gene>
    <name evidence="21" type="ORF">SAMN05444487_10276</name>
</gene>
<dbReference type="EC" id="6.3.2.17" evidence="7"/>
<keyword evidence="11 18" id="KW-0547">Nucleotide-binding</keyword>
<evidence type="ECO:0000256" key="4">
    <source>
        <dbReference type="ARBA" id="ARBA00008276"/>
    </source>
</evidence>
<keyword evidence="22" id="KW-1185">Reference proteome</keyword>
<proteinExistence type="inferred from homology"/>
<dbReference type="InterPro" id="IPR013221">
    <property type="entry name" value="Mur_ligase_cen"/>
</dbReference>
<dbReference type="PIRSF" id="PIRSF001563">
    <property type="entry name" value="Folylpolyglu_synth"/>
    <property type="match status" value="1"/>
</dbReference>
<dbReference type="Pfam" id="PF02875">
    <property type="entry name" value="Mur_ligase_C"/>
    <property type="match status" value="1"/>
</dbReference>
<evidence type="ECO:0000256" key="15">
    <source>
        <dbReference type="ARBA" id="ARBA00030592"/>
    </source>
</evidence>
<dbReference type="GO" id="GO:0008841">
    <property type="term" value="F:dihydrofolate synthase activity"/>
    <property type="evidence" value="ECO:0007669"/>
    <property type="project" value="UniProtKB-EC"/>
</dbReference>
<dbReference type="Gene3D" id="3.40.1190.10">
    <property type="entry name" value="Mur-like, catalytic domain"/>
    <property type="match status" value="1"/>
</dbReference>
<dbReference type="Proteomes" id="UP000198534">
    <property type="component" value="Unassembled WGS sequence"/>
</dbReference>
<protein>
    <recommendedName>
        <fullName evidence="8">Dihydrofolate synthase/folylpolyglutamate synthase</fullName>
        <ecNumber evidence="6">6.3.2.12</ecNumber>
        <ecNumber evidence="7">6.3.2.17</ecNumber>
    </recommendedName>
    <alternativeName>
        <fullName evidence="15">Tetrahydrofolylpolyglutamate synthase</fullName>
    </alternativeName>
</protein>
<dbReference type="InterPro" id="IPR036615">
    <property type="entry name" value="Mur_ligase_C_dom_sf"/>
</dbReference>
<evidence type="ECO:0000256" key="8">
    <source>
        <dbReference type="ARBA" id="ARBA00019357"/>
    </source>
</evidence>
<evidence type="ECO:0000256" key="1">
    <source>
        <dbReference type="ARBA" id="ARBA00001946"/>
    </source>
</evidence>
<evidence type="ECO:0000256" key="12">
    <source>
        <dbReference type="ARBA" id="ARBA00022840"/>
    </source>
</evidence>
<dbReference type="STRING" id="1048340.SAMN05444487_10276"/>
<dbReference type="NCBIfam" id="TIGR01499">
    <property type="entry name" value="folC"/>
    <property type="match status" value="1"/>
</dbReference>
<evidence type="ECO:0000256" key="13">
    <source>
        <dbReference type="ARBA" id="ARBA00022842"/>
    </source>
</evidence>
<evidence type="ECO:0000256" key="7">
    <source>
        <dbReference type="ARBA" id="ARBA00013025"/>
    </source>
</evidence>
<dbReference type="FunFam" id="3.40.1190.10:FF:000004">
    <property type="entry name" value="Dihydrofolate synthase/folylpolyglutamate synthase"/>
    <property type="match status" value="1"/>
</dbReference>
<evidence type="ECO:0000256" key="5">
    <source>
        <dbReference type="ARBA" id="ARBA00011245"/>
    </source>
</evidence>
<dbReference type="AlphaFoldDB" id="A0A1H2S1V7"/>
<evidence type="ECO:0000313" key="21">
    <source>
        <dbReference type="EMBL" id="SDW25626.1"/>
    </source>
</evidence>
<feature type="domain" description="Mur ligase C-terminal" evidence="19">
    <location>
        <begin position="317"/>
        <end position="437"/>
    </location>
</feature>
<feature type="domain" description="Mur ligase central" evidence="20">
    <location>
        <begin position="61"/>
        <end position="289"/>
    </location>
</feature>
<comment type="cofactor">
    <cofactor evidence="1">
        <name>Mg(2+)</name>
        <dbReference type="ChEBI" id="CHEBI:18420"/>
    </cofactor>
</comment>
<dbReference type="InterPro" id="IPR036565">
    <property type="entry name" value="Mur-like_cat_sf"/>
</dbReference>
<comment type="subunit">
    <text evidence="5">Monomer.</text>
</comment>
<organism evidence="21 22">
    <name type="scientific">Marininema mesophilum</name>
    <dbReference type="NCBI Taxonomy" id="1048340"/>
    <lineage>
        <taxon>Bacteria</taxon>
        <taxon>Bacillati</taxon>
        <taxon>Bacillota</taxon>
        <taxon>Bacilli</taxon>
        <taxon>Bacillales</taxon>
        <taxon>Thermoactinomycetaceae</taxon>
        <taxon>Marininema</taxon>
    </lineage>
</organism>
<dbReference type="SUPFAM" id="SSF53623">
    <property type="entry name" value="MurD-like peptide ligases, catalytic domain"/>
    <property type="match status" value="1"/>
</dbReference>
<evidence type="ECO:0000256" key="6">
    <source>
        <dbReference type="ARBA" id="ARBA00013023"/>
    </source>
</evidence>
<keyword evidence="12 18" id="KW-0067">ATP-binding</keyword>
<evidence type="ECO:0000256" key="2">
    <source>
        <dbReference type="ARBA" id="ARBA00004799"/>
    </source>
</evidence>
<comment type="pathway">
    <text evidence="3">Cofactor biosynthesis; tetrahydrofolylpolyglutamate biosynthesis.</text>
</comment>
<accession>A0A1H2S1V7</accession>
<evidence type="ECO:0000259" key="19">
    <source>
        <dbReference type="Pfam" id="PF02875"/>
    </source>
</evidence>
<comment type="catalytic activity">
    <reaction evidence="17">
        <text>7,8-dihydropteroate + L-glutamate + ATP = 7,8-dihydrofolate + ADP + phosphate + H(+)</text>
        <dbReference type="Rhea" id="RHEA:23584"/>
        <dbReference type="ChEBI" id="CHEBI:15378"/>
        <dbReference type="ChEBI" id="CHEBI:17839"/>
        <dbReference type="ChEBI" id="CHEBI:29985"/>
        <dbReference type="ChEBI" id="CHEBI:30616"/>
        <dbReference type="ChEBI" id="CHEBI:43474"/>
        <dbReference type="ChEBI" id="CHEBI:57451"/>
        <dbReference type="ChEBI" id="CHEBI:456216"/>
        <dbReference type="EC" id="6.3.2.12"/>
    </reaction>
</comment>
<evidence type="ECO:0000256" key="17">
    <source>
        <dbReference type="ARBA" id="ARBA00049161"/>
    </source>
</evidence>
<dbReference type="PROSITE" id="PS01011">
    <property type="entry name" value="FOLYLPOLYGLU_SYNT_1"/>
    <property type="match status" value="1"/>
</dbReference>
<evidence type="ECO:0000256" key="3">
    <source>
        <dbReference type="ARBA" id="ARBA00005150"/>
    </source>
</evidence>
<evidence type="ECO:0000256" key="9">
    <source>
        <dbReference type="ARBA" id="ARBA00022598"/>
    </source>
</evidence>
<dbReference type="PANTHER" id="PTHR11136">
    <property type="entry name" value="FOLYLPOLYGLUTAMATE SYNTHASE-RELATED"/>
    <property type="match status" value="1"/>
</dbReference>
<keyword evidence="14" id="KW-0289">Folate biosynthesis</keyword>
<keyword evidence="13" id="KW-0460">Magnesium</keyword>
<evidence type="ECO:0000313" key="22">
    <source>
        <dbReference type="Proteomes" id="UP000198534"/>
    </source>
</evidence>